<feature type="compositionally biased region" description="Basic and acidic residues" evidence="11">
    <location>
        <begin position="11"/>
        <end position="24"/>
    </location>
</feature>
<evidence type="ECO:0000256" key="7">
    <source>
        <dbReference type="ARBA" id="ARBA00023180"/>
    </source>
</evidence>
<feature type="compositionally biased region" description="Low complexity" evidence="11">
    <location>
        <begin position="45"/>
        <end position="56"/>
    </location>
</feature>
<dbReference type="GO" id="GO:0005576">
    <property type="term" value="C:extracellular region"/>
    <property type="evidence" value="ECO:0007669"/>
    <property type="project" value="TreeGrafter"/>
</dbReference>
<dbReference type="InterPro" id="IPR000490">
    <property type="entry name" value="Glyco_hydro_17"/>
</dbReference>
<dbReference type="EMBL" id="CCBN010000009">
    <property type="protein sequence ID" value="CDO54915.1"/>
    <property type="molecule type" value="Genomic_DNA"/>
</dbReference>
<evidence type="ECO:0000256" key="1">
    <source>
        <dbReference type="ARBA" id="ARBA00004191"/>
    </source>
</evidence>
<feature type="region of interest" description="Disordered" evidence="11">
    <location>
        <begin position="45"/>
        <end position="92"/>
    </location>
</feature>
<name>A0A0J9XBN3_GEOCN</name>
<dbReference type="FunFam" id="3.20.20.80:FF:000111">
    <property type="entry name" value="Soluble cell wall protein"/>
    <property type="match status" value="1"/>
</dbReference>
<organism evidence="12 13">
    <name type="scientific">Geotrichum candidum</name>
    <name type="common">Oospora lactis</name>
    <name type="synonym">Dipodascus geotrichum</name>
    <dbReference type="NCBI Taxonomy" id="1173061"/>
    <lineage>
        <taxon>Eukaryota</taxon>
        <taxon>Fungi</taxon>
        <taxon>Dikarya</taxon>
        <taxon>Ascomycota</taxon>
        <taxon>Saccharomycotina</taxon>
        <taxon>Dipodascomycetes</taxon>
        <taxon>Dipodascales</taxon>
        <taxon>Dipodascaceae</taxon>
        <taxon>Geotrichum</taxon>
    </lineage>
</organism>
<evidence type="ECO:0000256" key="8">
    <source>
        <dbReference type="ARBA" id="ARBA00023295"/>
    </source>
</evidence>
<evidence type="ECO:0000256" key="9">
    <source>
        <dbReference type="ARBA" id="ARBA00023316"/>
    </source>
</evidence>
<dbReference type="Proteomes" id="UP000242525">
    <property type="component" value="Unassembled WGS sequence"/>
</dbReference>
<dbReference type="Pfam" id="PF00332">
    <property type="entry name" value="Glyco_hydro_17"/>
    <property type="match status" value="1"/>
</dbReference>
<evidence type="ECO:0000256" key="6">
    <source>
        <dbReference type="ARBA" id="ARBA00022801"/>
    </source>
</evidence>
<proteinExistence type="inferred from homology"/>
<feature type="region of interest" description="Disordered" evidence="11">
    <location>
        <begin position="1"/>
        <end position="24"/>
    </location>
</feature>
<reference evidence="12" key="1">
    <citation type="submission" date="2014-03" db="EMBL/GenBank/DDBJ databases">
        <authorList>
            <person name="Casaregola S."/>
        </authorList>
    </citation>
    <scope>NUCLEOTIDE SEQUENCE [LARGE SCALE GENOMIC DNA]</scope>
    <source>
        <strain evidence="12">CLIB 918</strain>
    </source>
</reference>
<keyword evidence="7" id="KW-0325">Glycoprotein</keyword>
<evidence type="ECO:0000313" key="12">
    <source>
        <dbReference type="EMBL" id="CDO54915.1"/>
    </source>
</evidence>
<evidence type="ECO:0000313" key="13">
    <source>
        <dbReference type="Proteomes" id="UP000242525"/>
    </source>
</evidence>
<dbReference type="AlphaFoldDB" id="A0A0J9XBN3"/>
<dbReference type="GO" id="GO:0071555">
    <property type="term" value="P:cell wall organization"/>
    <property type="evidence" value="ECO:0007669"/>
    <property type="project" value="UniProtKB-KW"/>
</dbReference>
<keyword evidence="13" id="KW-1185">Reference proteome</keyword>
<evidence type="ECO:0000256" key="10">
    <source>
        <dbReference type="RuleBase" id="RU004335"/>
    </source>
</evidence>
<keyword evidence="9" id="KW-0961">Cell wall biogenesis/degradation</keyword>
<keyword evidence="5" id="KW-0732">Signal</keyword>
<keyword evidence="4" id="KW-0964">Secreted</keyword>
<comment type="similarity">
    <text evidence="2 10">Belongs to the glycosyl hydrolase 17 family.</text>
</comment>
<comment type="subcellular location">
    <subcellularLocation>
        <location evidence="1">Secreted</location>
        <location evidence="1">Cell wall</location>
    </subcellularLocation>
</comment>
<protein>
    <submittedName>
        <fullName evidence="12">Similar to Saccharomyces cerevisiae YMR305C SCW10 Cell wall protein with similarity to glucanases</fullName>
    </submittedName>
</protein>
<dbReference type="Gene3D" id="3.20.20.80">
    <property type="entry name" value="Glycosidases"/>
    <property type="match status" value="1"/>
</dbReference>
<dbReference type="GO" id="GO:0042973">
    <property type="term" value="F:glucan endo-1,3-beta-D-glucosidase activity"/>
    <property type="evidence" value="ECO:0007669"/>
    <property type="project" value="TreeGrafter"/>
</dbReference>
<keyword evidence="6" id="KW-0378">Hydrolase</keyword>
<evidence type="ECO:0000256" key="11">
    <source>
        <dbReference type="SAM" id="MobiDB-lite"/>
    </source>
</evidence>
<dbReference type="InterPro" id="IPR017853">
    <property type="entry name" value="GH"/>
</dbReference>
<dbReference type="STRING" id="1173061.A0A0J9XBN3"/>
<evidence type="ECO:0000256" key="4">
    <source>
        <dbReference type="ARBA" id="ARBA00022525"/>
    </source>
</evidence>
<dbReference type="GO" id="GO:0009986">
    <property type="term" value="C:cell surface"/>
    <property type="evidence" value="ECO:0007669"/>
    <property type="project" value="TreeGrafter"/>
</dbReference>
<dbReference type="PANTHER" id="PTHR16631">
    <property type="entry name" value="GLUCAN 1,3-BETA-GLUCOSIDASE"/>
    <property type="match status" value="1"/>
</dbReference>
<sequence>MATLALAAEPGVKHEHGHNVHRRDDKEVVTVYVTKYATAAINAATSTVPTSSSKSSEGAKEKIKVSQSSTSSSDQAKPSSSGKPTDEFHGDGGARGIVYSPYKAGGCKSAKEVKDDLAKLSGFSLIRIYGVDCDQVPNVLAALAPGQKLFLGVFDMNSIESDLKTINDAVKAHGEGWGVVDTISIGNELVNNGKATVDQIAGYLKTARKVLEGYGYKGNVVSVDTFIALINNPGLCKLSDYHAVNAHAFFDGYIEAAGSGDWVLEQISRVKSVCKDDKDVIITETGWPSKGDSNNKAVPSRDNQKKALDSIKKKAGDKCILFTAFNDLWKEDGPFNAEKYYGILDN</sequence>
<accession>A0A0J9XBN3</accession>
<dbReference type="InterPro" id="IPR050732">
    <property type="entry name" value="Beta-glucan_modifiers"/>
</dbReference>
<evidence type="ECO:0000256" key="3">
    <source>
        <dbReference type="ARBA" id="ARBA00022512"/>
    </source>
</evidence>
<dbReference type="PANTHER" id="PTHR16631:SF14">
    <property type="entry name" value="FAMILY 17 GLUCOSIDASE SCW10-RELATED"/>
    <property type="match status" value="1"/>
</dbReference>
<dbReference type="GO" id="GO:0005975">
    <property type="term" value="P:carbohydrate metabolic process"/>
    <property type="evidence" value="ECO:0007669"/>
    <property type="project" value="InterPro"/>
</dbReference>
<keyword evidence="8" id="KW-0326">Glycosidase</keyword>
<dbReference type="GO" id="GO:0009277">
    <property type="term" value="C:fungal-type cell wall"/>
    <property type="evidence" value="ECO:0007669"/>
    <property type="project" value="UniProtKB-ARBA"/>
</dbReference>
<comment type="caution">
    <text evidence="12">The sequence shown here is derived from an EMBL/GenBank/DDBJ whole genome shotgun (WGS) entry which is preliminary data.</text>
</comment>
<feature type="compositionally biased region" description="Low complexity" evidence="11">
    <location>
        <begin position="66"/>
        <end position="81"/>
    </location>
</feature>
<keyword evidence="3" id="KW-0134">Cell wall</keyword>
<gene>
    <name evidence="12" type="ORF">BN980_GECA09s01198g</name>
</gene>
<evidence type="ECO:0000256" key="5">
    <source>
        <dbReference type="ARBA" id="ARBA00022729"/>
    </source>
</evidence>
<dbReference type="OrthoDB" id="941679at2759"/>
<dbReference type="SUPFAM" id="SSF51445">
    <property type="entry name" value="(Trans)glycosidases"/>
    <property type="match status" value="1"/>
</dbReference>
<evidence type="ECO:0000256" key="2">
    <source>
        <dbReference type="ARBA" id="ARBA00008773"/>
    </source>
</evidence>